<keyword evidence="2" id="KW-0238">DNA-binding</keyword>
<dbReference type="InterPro" id="IPR036162">
    <property type="entry name" value="Resolvase-like_N_sf"/>
</dbReference>
<comment type="caution">
    <text evidence="6">The sequence shown here is derived from an EMBL/GenBank/DDBJ whole genome shotgun (WGS) entry which is preliminary data.</text>
</comment>
<gene>
    <name evidence="6" type="ORF">FB466_2274</name>
</gene>
<dbReference type="Pfam" id="PF00239">
    <property type="entry name" value="Resolvase"/>
    <property type="match status" value="1"/>
</dbReference>
<evidence type="ECO:0000313" key="6">
    <source>
        <dbReference type="EMBL" id="TQM61325.1"/>
    </source>
</evidence>
<name>A0A543HSK8_9MICO</name>
<dbReference type="GO" id="GO:0003677">
    <property type="term" value="F:DNA binding"/>
    <property type="evidence" value="ECO:0007669"/>
    <property type="project" value="UniProtKB-KW"/>
</dbReference>
<proteinExistence type="predicted"/>
<keyword evidence="7" id="KW-1185">Reference proteome</keyword>
<keyword evidence="1" id="KW-0229">DNA integration</keyword>
<dbReference type="CDD" id="cd03768">
    <property type="entry name" value="SR_ResInv"/>
    <property type="match status" value="1"/>
</dbReference>
<dbReference type="EMBL" id="VFPN01000003">
    <property type="protein sequence ID" value="TQM61325.1"/>
    <property type="molecule type" value="Genomic_DNA"/>
</dbReference>
<protein>
    <submittedName>
        <fullName evidence="6">DNA invertase Pin-like site-specific DNA recombinase</fullName>
    </submittedName>
</protein>
<organism evidence="6 7">
    <name type="scientific">Klugiella xanthotipulae</name>
    <dbReference type="NCBI Taxonomy" id="244735"/>
    <lineage>
        <taxon>Bacteria</taxon>
        <taxon>Bacillati</taxon>
        <taxon>Actinomycetota</taxon>
        <taxon>Actinomycetes</taxon>
        <taxon>Micrococcales</taxon>
        <taxon>Microbacteriaceae</taxon>
        <taxon>Klugiella</taxon>
    </lineage>
</organism>
<dbReference type="PROSITE" id="PS51736">
    <property type="entry name" value="RECOMBINASES_3"/>
    <property type="match status" value="1"/>
</dbReference>
<dbReference type="InterPro" id="IPR006118">
    <property type="entry name" value="Recombinase_CS"/>
</dbReference>
<accession>A0A543HSK8</accession>
<feature type="active site" description="O-(5'-phospho-DNA)-serine intermediate" evidence="4">
    <location>
        <position position="35"/>
    </location>
</feature>
<evidence type="ECO:0000256" key="3">
    <source>
        <dbReference type="ARBA" id="ARBA00023172"/>
    </source>
</evidence>
<evidence type="ECO:0000256" key="4">
    <source>
        <dbReference type="PIRSR" id="PIRSR606118-50"/>
    </source>
</evidence>
<feature type="domain" description="Resolvase/invertase-type recombinase catalytic" evidence="5">
    <location>
        <begin position="27"/>
        <end position="164"/>
    </location>
</feature>
<dbReference type="PANTHER" id="PTHR30461">
    <property type="entry name" value="DNA-INVERTASE FROM LAMBDOID PROPHAGE"/>
    <property type="match status" value="1"/>
</dbReference>
<dbReference type="SUPFAM" id="SSF53041">
    <property type="entry name" value="Resolvase-like"/>
    <property type="match status" value="1"/>
</dbReference>
<dbReference type="PROSITE" id="PS00398">
    <property type="entry name" value="RECOMBINASES_2"/>
    <property type="match status" value="1"/>
</dbReference>
<evidence type="ECO:0000256" key="1">
    <source>
        <dbReference type="ARBA" id="ARBA00022908"/>
    </source>
</evidence>
<dbReference type="Proteomes" id="UP000318331">
    <property type="component" value="Unassembled WGS sequence"/>
</dbReference>
<dbReference type="GO" id="GO:0000150">
    <property type="term" value="F:DNA strand exchange activity"/>
    <property type="evidence" value="ECO:0007669"/>
    <property type="project" value="InterPro"/>
</dbReference>
<evidence type="ECO:0000256" key="2">
    <source>
        <dbReference type="ARBA" id="ARBA00023125"/>
    </source>
</evidence>
<dbReference type="Gene3D" id="3.40.50.1390">
    <property type="entry name" value="Resolvase, N-terminal catalytic domain"/>
    <property type="match status" value="1"/>
</dbReference>
<reference evidence="6 7" key="1">
    <citation type="submission" date="2019-06" db="EMBL/GenBank/DDBJ databases">
        <title>Sequencing the genomes of 1000 actinobacteria strains.</title>
        <authorList>
            <person name="Klenk H.-P."/>
        </authorList>
    </citation>
    <scope>NUCLEOTIDE SEQUENCE [LARGE SCALE GENOMIC DNA]</scope>
    <source>
        <strain evidence="6 7">DSM 18031</strain>
    </source>
</reference>
<dbReference type="AlphaFoldDB" id="A0A543HSK8"/>
<evidence type="ECO:0000313" key="7">
    <source>
        <dbReference type="Proteomes" id="UP000318331"/>
    </source>
</evidence>
<dbReference type="GO" id="GO:0015074">
    <property type="term" value="P:DNA integration"/>
    <property type="evidence" value="ECO:0007669"/>
    <property type="project" value="UniProtKB-KW"/>
</dbReference>
<keyword evidence="3" id="KW-0233">DNA recombination</keyword>
<evidence type="ECO:0000259" key="5">
    <source>
        <dbReference type="PROSITE" id="PS51736"/>
    </source>
</evidence>
<sequence length="221" mass="24059">MSQKVISWSLVSESWLMEFCETIRGMRLLGYTRVSTNDQDDRLQVDALLAAGVARRDVYADVTSGARAATGRPGMSRLLEYAGKGDTVVVWRIDRLGRSLLDVLATVELMRTRGVGVRSISDGIDPATTNGRLLLGMLATLAEYERELITERVRAGVTAAQAAGTKFGRPPLDPDDVAAKLAIVDQARAAGRTVTDAARLVGWSRATYYRHHTSNRPNPTA</sequence>
<dbReference type="InterPro" id="IPR006119">
    <property type="entry name" value="Resolv_N"/>
</dbReference>
<dbReference type="SMART" id="SM00857">
    <property type="entry name" value="Resolvase"/>
    <property type="match status" value="1"/>
</dbReference>
<dbReference type="InterPro" id="IPR050639">
    <property type="entry name" value="SSR_resolvase"/>
</dbReference>
<dbReference type="PANTHER" id="PTHR30461:SF2">
    <property type="entry name" value="SERINE RECOMBINASE PINE-RELATED"/>
    <property type="match status" value="1"/>
</dbReference>